<dbReference type="EMBL" id="CVMT01000004">
    <property type="protein sequence ID" value="CRG88232.1"/>
    <property type="molecule type" value="Genomic_DNA"/>
</dbReference>
<keyword evidence="1 6" id="KW-0812">Transmembrane</keyword>
<evidence type="ECO:0000256" key="7">
    <source>
        <dbReference type="SAM" id="MobiDB-lite"/>
    </source>
</evidence>
<comment type="caution">
    <text evidence="6">Lacks conserved residue(s) required for the propagation of feature annotation.</text>
</comment>
<dbReference type="OrthoDB" id="160405at2759"/>
<gene>
    <name evidence="8" type="ORF">PISL3812_05259</name>
</gene>
<evidence type="ECO:0000256" key="5">
    <source>
        <dbReference type="ARBA" id="ARBA00023329"/>
    </source>
</evidence>
<keyword evidence="9" id="KW-1185">Reference proteome</keyword>
<dbReference type="PANTHER" id="PTHR31792:SF3">
    <property type="entry name" value="VACUOLAR ATPASE ASSEMBLY INTEGRAL MEMBRANE PROTEIN VMA21"/>
    <property type="match status" value="1"/>
</dbReference>
<dbReference type="GO" id="GO:0070072">
    <property type="term" value="P:vacuolar proton-transporting V-type ATPase complex assembly"/>
    <property type="evidence" value="ECO:0007669"/>
    <property type="project" value="UniProtKB-UniRule"/>
</dbReference>
<evidence type="ECO:0000256" key="3">
    <source>
        <dbReference type="ARBA" id="ARBA00022989"/>
    </source>
</evidence>
<dbReference type="AlphaFoldDB" id="A0A0U1LYP1"/>
<evidence type="ECO:0000313" key="8">
    <source>
        <dbReference type="EMBL" id="CRG88232.1"/>
    </source>
</evidence>
<dbReference type="GO" id="GO:0033116">
    <property type="term" value="C:endoplasmic reticulum-Golgi intermediate compartment membrane"/>
    <property type="evidence" value="ECO:0007669"/>
    <property type="project" value="UniProtKB-SubCell"/>
</dbReference>
<feature type="compositionally biased region" description="Basic residues" evidence="7">
    <location>
        <begin position="1"/>
        <end position="10"/>
    </location>
</feature>
<evidence type="ECO:0000256" key="4">
    <source>
        <dbReference type="ARBA" id="ARBA00023136"/>
    </source>
</evidence>
<comment type="subcellular location">
    <subcellularLocation>
        <location evidence="6">Endoplasmic reticulum membrane</location>
        <topology evidence="6">Multi-pass membrane protein</topology>
    </subcellularLocation>
    <subcellularLocation>
        <location evidence="6">Endoplasmic reticulum-Golgi intermediate compartment membrane</location>
        <topology evidence="6">Multi-pass membrane protein</topology>
    </subcellularLocation>
    <subcellularLocation>
        <location evidence="6">Cytoplasmic vesicle</location>
        <location evidence="6">COPII-coated vesicle membrane</location>
        <topology evidence="6">Multi-pass membrane protein</topology>
    </subcellularLocation>
</comment>
<keyword evidence="3 6" id="KW-1133">Transmembrane helix</keyword>
<evidence type="ECO:0000256" key="1">
    <source>
        <dbReference type="ARBA" id="ARBA00022692"/>
    </source>
</evidence>
<name>A0A0U1LYP1_TALIS</name>
<dbReference type="OMA" id="AFQEDQI"/>
<sequence length="121" mass="13179">MVVPGRRSHPNIRVPPPTTVDSDSNNNNDDNSEKPADTAPAVPRETIIKLLAFTLAMIVAPIGMYFLSVNTVFKVLMNEGNSSFAGALAALTANVVLVAYIVVAWQEDKEDQAKRREKKAQ</sequence>
<feature type="transmembrane region" description="Helical" evidence="6">
    <location>
        <begin position="85"/>
        <end position="105"/>
    </location>
</feature>
<evidence type="ECO:0000256" key="6">
    <source>
        <dbReference type="HAMAP-Rule" id="MF_03058"/>
    </source>
</evidence>
<feature type="region of interest" description="Disordered" evidence="7">
    <location>
        <begin position="1"/>
        <end position="40"/>
    </location>
</feature>
<dbReference type="STRING" id="28573.A0A0U1LYP1"/>
<dbReference type="InterPro" id="IPR019013">
    <property type="entry name" value="Vma21"/>
</dbReference>
<evidence type="ECO:0000313" key="9">
    <source>
        <dbReference type="Proteomes" id="UP000054383"/>
    </source>
</evidence>
<comment type="similarity">
    <text evidence="6">Belongs to the VMA21 family.</text>
</comment>
<keyword evidence="4 6" id="KW-0472">Membrane</keyword>
<comment type="function">
    <text evidence="6">Required for the assembly of the V0 complex of the vacuolar ATPase (V-ATPase) in the endoplasmic reticulum.</text>
</comment>
<evidence type="ECO:0000256" key="2">
    <source>
        <dbReference type="ARBA" id="ARBA00022824"/>
    </source>
</evidence>
<keyword evidence="5 6" id="KW-0968">Cytoplasmic vesicle</keyword>
<dbReference type="GO" id="GO:0005789">
    <property type="term" value="C:endoplasmic reticulum membrane"/>
    <property type="evidence" value="ECO:0007669"/>
    <property type="project" value="UniProtKB-SubCell"/>
</dbReference>
<dbReference type="Proteomes" id="UP000054383">
    <property type="component" value="Unassembled WGS sequence"/>
</dbReference>
<dbReference type="HAMAP" id="MF_03058">
    <property type="entry name" value="VMA21"/>
    <property type="match status" value="1"/>
</dbReference>
<organism evidence="8 9">
    <name type="scientific">Talaromyces islandicus</name>
    <name type="common">Penicillium islandicum</name>
    <dbReference type="NCBI Taxonomy" id="28573"/>
    <lineage>
        <taxon>Eukaryota</taxon>
        <taxon>Fungi</taxon>
        <taxon>Dikarya</taxon>
        <taxon>Ascomycota</taxon>
        <taxon>Pezizomycotina</taxon>
        <taxon>Eurotiomycetes</taxon>
        <taxon>Eurotiomycetidae</taxon>
        <taxon>Eurotiales</taxon>
        <taxon>Trichocomaceae</taxon>
        <taxon>Talaromyces</taxon>
        <taxon>Talaromyces sect. Islandici</taxon>
    </lineage>
</organism>
<dbReference type="GO" id="GO:0012507">
    <property type="term" value="C:ER to Golgi transport vesicle membrane"/>
    <property type="evidence" value="ECO:0007669"/>
    <property type="project" value="UniProtKB-SubCell"/>
</dbReference>
<feature type="transmembrane region" description="Helical" evidence="6">
    <location>
        <begin position="50"/>
        <end position="73"/>
    </location>
</feature>
<keyword evidence="2 6" id="KW-0256">Endoplasmic reticulum</keyword>
<proteinExistence type="inferred from homology"/>
<reference evidence="8 9" key="1">
    <citation type="submission" date="2015-04" db="EMBL/GenBank/DDBJ databases">
        <authorList>
            <person name="Syromyatnikov M.Y."/>
            <person name="Popov V.N."/>
        </authorList>
    </citation>
    <scope>NUCLEOTIDE SEQUENCE [LARGE SCALE GENOMIC DNA]</scope>
    <source>
        <strain evidence="8">WF-38-12</strain>
    </source>
</reference>
<accession>A0A0U1LYP1</accession>
<dbReference type="Pfam" id="PF09446">
    <property type="entry name" value="VMA21"/>
    <property type="match status" value="1"/>
</dbReference>
<dbReference type="PANTHER" id="PTHR31792">
    <property type="entry name" value="VACUOLAR ATPASE ASSEMBLY INTEGRAL MEMBRANE PROTEIN VMA21"/>
    <property type="match status" value="1"/>
</dbReference>
<protein>
    <submittedName>
        <fullName evidence="8">Uncharacterized protein</fullName>
    </submittedName>
</protein>